<feature type="compositionally biased region" description="Basic and acidic residues" evidence="1">
    <location>
        <begin position="397"/>
        <end position="419"/>
    </location>
</feature>
<feature type="domain" description="Daxx histone-binding" evidence="2">
    <location>
        <begin position="266"/>
        <end position="346"/>
    </location>
</feature>
<dbReference type="InterPro" id="IPR046426">
    <property type="entry name" value="DAXX_histone-bd_sf"/>
</dbReference>
<dbReference type="Gene3D" id="1.20.58.2170">
    <property type="match status" value="1"/>
</dbReference>
<reference evidence="3 4" key="1">
    <citation type="submission" date="2023-09" db="EMBL/GenBank/DDBJ databases">
        <title>Nesidiocoris tenuis whole genome shotgun sequence.</title>
        <authorList>
            <person name="Shibata T."/>
            <person name="Shimoda M."/>
            <person name="Kobayashi T."/>
            <person name="Uehara T."/>
        </authorList>
    </citation>
    <scope>NUCLEOTIDE SEQUENCE [LARGE SCALE GENOMIC DNA]</scope>
    <source>
        <strain evidence="3 4">Japan</strain>
    </source>
</reference>
<keyword evidence="4" id="KW-1185">Reference proteome</keyword>
<dbReference type="Proteomes" id="UP001307889">
    <property type="component" value="Chromosome 4"/>
</dbReference>
<feature type="region of interest" description="Disordered" evidence="1">
    <location>
        <begin position="347"/>
        <end position="419"/>
    </location>
</feature>
<accession>A0ABN7APK6</accession>
<protein>
    <submittedName>
        <fullName evidence="3">Daxx Family</fullName>
    </submittedName>
</protein>
<dbReference type="PANTHER" id="PTHR12766:SF7">
    <property type="entry name" value="DEATH DOMAIN-ASSOCIATED PROTEIN 6"/>
    <property type="match status" value="1"/>
</dbReference>
<proteinExistence type="predicted"/>
<evidence type="ECO:0000313" key="3">
    <source>
        <dbReference type="EMBL" id="BES92820.1"/>
    </source>
</evidence>
<dbReference type="Pfam" id="PF20920">
    <property type="entry name" value="DAXX_hist_bd"/>
    <property type="match status" value="1"/>
</dbReference>
<evidence type="ECO:0000313" key="4">
    <source>
        <dbReference type="Proteomes" id="UP001307889"/>
    </source>
</evidence>
<dbReference type="PANTHER" id="PTHR12766">
    <property type="entry name" value="DEATH DOMAIN-ASSOCIATED PROTEIN 6 DAXX"/>
    <property type="match status" value="1"/>
</dbReference>
<evidence type="ECO:0000256" key="1">
    <source>
        <dbReference type="SAM" id="MobiDB-lite"/>
    </source>
</evidence>
<gene>
    <name evidence="3" type="ORF">NTJ_05629</name>
</gene>
<sequence>MLRRASASVSSSVLRTLYFGCFQSLLHYGVLLWGNAVDSYRLLGMQKRAVRVVAGVGRHDSCRPLFRRLGILTLPGVFVLELLTTIHRSAGEFPHSGLLHEHGTRGREFLRPDRCRLAASQRLNINFLGSSLYNGLPGAFKALSHGKLKRRLKTILASSKLKKLYSLYEKLNRRIEKLEQAEVGSSSDSDYENAYELCGRYKAKAVQVYSRICQLEGKADHADRLIKRQFQYRGPGPVPITRALEKFVNKTRQFPNFRDVLQLVKKVNSDEGLGYNAAQVMTLAQDVFVKCGDELQRRRMHDERCAAYSYLPDNSTDPAENDPVLFEKLEKNRLAARSEKEVLAEFRARSEKEERQEEAIQATEDSDVVDSDDEVEEETHAEQFMDSEEEISYLGSVEERRQKSVEDSRPPSKKSKTAD</sequence>
<dbReference type="EMBL" id="AP028912">
    <property type="protein sequence ID" value="BES92820.1"/>
    <property type="molecule type" value="Genomic_DNA"/>
</dbReference>
<organism evidence="3 4">
    <name type="scientific">Nesidiocoris tenuis</name>
    <dbReference type="NCBI Taxonomy" id="355587"/>
    <lineage>
        <taxon>Eukaryota</taxon>
        <taxon>Metazoa</taxon>
        <taxon>Ecdysozoa</taxon>
        <taxon>Arthropoda</taxon>
        <taxon>Hexapoda</taxon>
        <taxon>Insecta</taxon>
        <taxon>Pterygota</taxon>
        <taxon>Neoptera</taxon>
        <taxon>Paraneoptera</taxon>
        <taxon>Hemiptera</taxon>
        <taxon>Heteroptera</taxon>
        <taxon>Panheteroptera</taxon>
        <taxon>Cimicomorpha</taxon>
        <taxon>Miridae</taxon>
        <taxon>Dicyphina</taxon>
        <taxon>Nesidiocoris</taxon>
    </lineage>
</organism>
<dbReference type="InterPro" id="IPR046378">
    <property type="entry name" value="DAXX_histone-bd"/>
</dbReference>
<feature type="compositionally biased region" description="Acidic residues" evidence="1">
    <location>
        <begin position="364"/>
        <end position="377"/>
    </location>
</feature>
<evidence type="ECO:0000259" key="2">
    <source>
        <dbReference type="Pfam" id="PF20920"/>
    </source>
</evidence>
<name>A0ABN7APK6_9HEMI</name>
<feature type="compositionally biased region" description="Basic and acidic residues" evidence="1">
    <location>
        <begin position="347"/>
        <end position="358"/>
    </location>
</feature>